<dbReference type="STRING" id="52.CMC5_019620"/>
<dbReference type="SUPFAM" id="SSF56112">
    <property type="entry name" value="Protein kinase-like (PK-like)"/>
    <property type="match status" value="1"/>
</dbReference>
<evidence type="ECO:0000259" key="6">
    <source>
        <dbReference type="PROSITE" id="PS50011"/>
    </source>
</evidence>
<dbReference type="InterPro" id="IPR008266">
    <property type="entry name" value="Tyr_kinase_AS"/>
</dbReference>
<dbReference type="GO" id="GO:0004674">
    <property type="term" value="F:protein serine/threonine kinase activity"/>
    <property type="evidence" value="ECO:0007669"/>
    <property type="project" value="TreeGrafter"/>
</dbReference>
<feature type="region of interest" description="Disordered" evidence="5">
    <location>
        <begin position="394"/>
        <end position="439"/>
    </location>
</feature>
<organism evidence="7 8">
    <name type="scientific">Chondromyces crocatus</name>
    <dbReference type="NCBI Taxonomy" id="52"/>
    <lineage>
        <taxon>Bacteria</taxon>
        <taxon>Pseudomonadati</taxon>
        <taxon>Myxococcota</taxon>
        <taxon>Polyangia</taxon>
        <taxon>Polyangiales</taxon>
        <taxon>Polyangiaceae</taxon>
        <taxon>Chondromyces</taxon>
    </lineage>
</organism>
<dbReference type="Proteomes" id="UP000067626">
    <property type="component" value="Chromosome"/>
</dbReference>
<evidence type="ECO:0000256" key="4">
    <source>
        <dbReference type="ARBA" id="ARBA00022840"/>
    </source>
</evidence>
<dbReference type="InterPro" id="IPR011009">
    <property type="entry name" value="Kinase-like_dom_sf"/>
</dbReference>
<protein>
    <recommendedName>
        <fullName evidence="6">Protein kinase domain-containing protein</fullName>
    </recommendedName>
</protein>
<feature type="region of interest" description="Disordered" evidence="5">
    <location>
        <begin position="1"/>
        <end position="38"/>
    </location>
</feature>
<dbReference type="PROSITE" id="PS00109">
    <property type="entry name" value="PROTEIN_KINASE_TYR"/>
    <property type="match status" value="1"/>
</dbReference>
<name>A0A0K1EAD8_CHOCO</name>
<dbReference type="EMBL" id="CP012159">
    <property type="protein sequence ID" value="AKT37819.1"/>
    <property type="molecule type" value="Genomic_DNA"/>
</dbReference>
<dbReference type="PATRIC" id="fig|52.7.peg.2113"/>
<sequence length="439" mass="48069">MPGRTGEKSPCAFRPRHPNRYTVPVEQQRRGSAAGEQAHEMAEQQRYRVIKRLASGGMAEVFVAESAGIEGFKKRVAIKRVLPHLSKKDQFVAMFLDEARLSAQLSHSNVVSVFDIGVGDGAYFIVMEYVDGADLRNVNEHRKKIGRTIPVEVATFICAKICQGLAYAHEVSTPDGTPLQIVHRDITPANILITKHGEVKIVDFGLAKATSQLARSDPGIIKGKFGYLAPETVLESGVDHRVDIFAVGIMLWELLAGRRLFQGDTDFATVRLVRDAVIPPLSKINPEVPPELDQLLGKALAKDPTQRYGTARELGRDLVRLLYGMGRPVNEDDVAGLVRSAMGTPAHHIDPTQKIAEMIDLTLLEFKSLAKEESDGEGIDPGVISLNLSVFGEPHGSQSPSIDEPLELGGLADELEGPESMPDNTDASRSTGWFSRWLR</sequence>
<dbReference type="AlphaFoldDB" id="A0A0K1EAD8"/>
<evidence type="ECO:0000256" key="3">
    <source>
        <dbReference type="ARBA" id="ARBA00022777"/>
    </source>
</evidence>
<keyword evidence="1" id="KW-0808">Transferase</keyword>
<dbReference type="CDD" id="cd14014">
    <property type="entry name" value="STKc_PknB_like"/>
    <property type="match status" value="1"/>
</dbReference>
<proteinExistence type="predicted"/>
<dbReference type="InterPro" id="IPR000719">
    <property type="entry name" value="Prot_kinase_dom"/>
</dbReference>
<keyword evidence="3" id="KW-0418">Kinase</keyword>
<dbReference type="PANTHER" id="PTHR43289">
    <property type="entry name" value="MITOGEN-ACTIVATED PROTEIN KINASE KINASE KINASE 20-RELATED"/>
    <property type="match status" value="1"/>
</dbReference>
<accession>A0A0K1EAD8</accession>
<dbReference type="Pfam" id="PF00069">
    <property type="entry name" value="Pkinase"/>
    <property type="match status" value="1"/>
</dbReference>
<evidence type="ECO:0000256" key="1">
    <source>
        <dbReference type="ARBA" id="ARBA00022679"/>
    </source>
</evidence>
<evidence type="ECO:0000313" key="8">
    <source>
        <dbReference type="Proteomes" id="UP000067626"/>
    </source>
</evidence>
<keyword evidence="2" id="KW-0547">Nucleotide-binding</keyword>
<dbReference type="Gene3D" id="3.30.200.20">
    <property type="entry name" value="Phosphorylase Kinase, domain 1"/>
    <property type="match status" value="1"/>
</dbReference>
<dbReference type="GO" id="GO:0005524">
    <property type="term" value="F:ATP binding"/>
    <property type="evidence" value="ECO:0007669"/>
    <property type="project" value="UniProtKB-KW"/>
</dbReference>
<dbReference type="OrthoDB" id="9801841at2"/>
<gene>
    <name evidence="7" type="ORF">CMC5_019620</name>
</gene>
<dbReference type="PROSITE" id="PS50011">
    <property type="entry name" value="PROTEIN_KINASE_DOM"/>
    <property type="match status" value="1"/>
</dbReference>
<feature type="compositionally biased region" description="Polar residues" evidence="5">
    <location>
        <begin position="422"/>
        <end position="433"/>
    </location>
</feature>
<dbReference type="Gene3D" id="1.10.510.10">
    <property type="entry name" value="Transferase(Phosphotransferase) domain 1"/>
    <property type="match status" value="1"/>
</dbReference>
<evidence type="ECO:0000256" key="5">
    <source>
        <dbReference type="SAM" id="MobiDB-lite"/>
    </source>
</evidence>
<dbReference type="KEGG" id="ccro:CMC5_019620"/>
<evidence type="ECO:0000313" key="7">
    <source>
        <dbReference type="EMBL" id="AKT37819.1"/>
    </source>
</evidence>
<reference evidence="7 8" key="1">
    <citation type="submission" date="2015-07" db="EMBL/GenBank/DDBJ databases">
        <title>Genome analysis of myxobacterium Chondromyces crocatus Cm c5 reveals a high potential for natural compound synthesis and the genetic basis for the loss of fruiting body formation.</title>
        <authorList>
            <person name="Zaburannyi N."/>
            <person name="Bunk B."/>
            <person name="Maier J."/>
            <person name="Overmann J."/>
            <person name="Mueller R."/>
        </authorList>
    </citation>
    <scope>NUCLEOTIDE SEQUENCE [LARGE SCALE GENOMIC DNA]</scope>
    <source>
        <strain evidence="7 8">Cm c5</strain>
    </source>
</reference>
<dbReference type="PANTHER" id="PTHR43289:SF6">
    <property type="entry name" value="SERINE_THREONINE-PROTEIN KINASE NEKL-3"/>
    <property type="match status" value="1"/>
</dbReference>
<feature type="domain" description="Protein kinase" evidence="6">
    <location>
        <begin position="47"/>
        <end position="319"/>
    </location>
</feature>
<keyword evidence="4" id="KW-0067">ATP-binding</keyword>
<evidence type="ECO:0000256" key="2">
    <source>
        <dbReference type="ARBA" id="ARBA00022741"/>
    </source>
</evidence>
<keyword evidence="8" id="KW-1185">Reference proteome</keyword>